<reference evidence="2" key="1">
    <citation type="journal article" date="2014" name="Front. Microbiol.">
        <title>High frequency of phylogenetically diverse reductive dehalogenase-homologous genes in deep subseafloor sedimentary metagenomes.</title>
        <authorList>
            <person name="Kawai M."/>
            <person name="Futagami T."/>
            <person name="Toyoda A."/>
            <person name="Takaki Y."/>
            <person name="Nishi S."/>
            <person name="Hori S."/>
            <person name="Arai W."/>
            <person name="Tsubouchi T."/>
            <person name="Morono Y."/>
            <person name="Uchiyama I."/>
            <person name="Ito T."/>
            <person name="Fujiyama A."/>
            <person name="Inagaki F."/>
            <person name="Takami H."/>
        </authorList>
    </citation>
    <scope>NUCLEOTIDE SEQUENCE</scope>
    <source>
        <strain evidence="2">Expedition CK06-06</strain>
    </source>
</reference>
<gene>
    <name evidence="2" type="ORF">S01H1_77195</name>
</gene>
<evidence type="ECO:0000313" key="2">
    <source>
        <dbReference type="EMBL" id="GAG49452.1"/>
    </source>
</evidence>
<dbReference type="SUPFAM" id="SSF69318">
    <property type="entry name" value="Integrin alpha N-terminal domain"/>
    <property type="match status" value="1"/>
</dbReference>
<dbReference type="InterPro" id="IPR013517">
    <property type="entry name" value="FG-GAP"/>
</dbReference>
<dbReference type="AlphaFoldDB" id="X0YRK8"/>
<protein>
    <submittedName>
        <fullName evidence="2">Uncharacterized protein</fullName>
    </submittedName>
</protein>
<dbReference type="InterPro" id="IPR028994">
    <property type="entry name" value="Integrin_alpha_N"/>
</dbReference>
<dbReference type="Pfam" id="PF01839">
    <property type="entry name" value="FG-GAP"/>
    <property type="match status" value="1"/>
</dbReference>
<evidence type="ECO:0000256" key="1">
    <source>
        <dbReference type="ARBA" id="ARBA00022729"/>
    </source>
</evidence>
<comment type="caution">
    <text evidence="2">The sequence shown here is derived from an EMBL/GenBank/DDBJ whole genome shotgun (WGS) entry which is preliminary data.</text>
</comment>
<name>X0YRK8_9ZZZZ</name>
<keyword evidence="1" id="KW-0732">Signal</keyword>
<dbReference type="EMBL" id="BARS01051869">
    <property type="protein sequence ID" value="GAG49452.1"/>
    <property type="molecule type" value="Genomic_DNA"/>
</dbReference>
<proteinExistence type="predicted"/>
<accession>X0YRK8</accession>
<feature type="non-terminal residue" evidence="2">
    <location>
        <position position="181"/>
    </location>
</feature>
<sequence length="181" mass="18508">MIQRKLAWTLVAASVLTLILAACGDGEEGPTTVPTTITPAATSPIPGTPFPTQPVSGGEFAVIDLATSEPLLTIFASEPVPFREDQPTGDLRHDIPSLAVGDFNDDGIDDLLIGARFGDGPDDSREEAGEAYVIFGSSDLGGSIDLGRGEQDLTIFGANVEISAPDGLGVGVAAGDVNDDG</sequence>
<dbReference type="PROSITE" id="PS51257">
    <property type="entry name" value="PROKAR_LIPOPROTEIN"/>
    <property type="match status" value="1"/>
</dbReference>
<organism evidence="2">
    <name type="scientific">marine sediment metagenome</name>
    <dbReference type="NCBI Taxonomy" id="412755"/>
    <lineage>
        <taxon>unclassified sequences</taxon>
        <taxon>metagenomes</taxon>
        <taxon>ecological metagenomes</taxon>
    </lineage>
</organism>
<dbReference type="Gene3D" id="2.130.10.130">
    <property type="entry name" value="Integrin alpha, N-terminal"/>
    <property type="match status" value="1"/>
</dbReference>